<evidence type="ECO:0000313" key="2">
    <source>
        <dbReference type="EMBL" id="RRD07162.1"/>
    </source>
</evidence>
<gene>
    <name evidence="2" type="ORF">EII34_01380</name>
</gene>
<dbReference type="InterPro" id="IPR032710">
    <property type="entry name" value="NTF2-like_dom_sf"/>
</dbReference>
<evidence type="ECO:0000313" key="3">
    <source>
        <dbReference type="Proteomes" id="UP000280819"/>
    </source>
</evidence>
<evidence type="ECO:0000259" key="1">
    <source>
        <dbReference type="Pfam" id="PF12680"/>
    </source>
</evidence>
<dbReference type="AlphaFoldDB" id="A0A3P1TCH7"/>
<dbReference type="Pfam" id="PF12680">
    <property type="entry name" value="SnoaL_2"/>
    <property type="match status" value="1"/>
</dbReference>
<dbReference type="InterPro" id="IPR037401">
    <property type="entry name" value="SnoaL-like"/>
</dbReference>
<sequence>MTALDIVKSYHHAWTSGDIDAAMTHVADDISCRAPGGDIEGKTAYREYIAAFAPRVIEIGEIAEFAAGDRVALFYHPRTEASRDAPAAECFTVRDGRIVENVLIFDRLSYGPAGQG</sequence>
<feature type="domain" description="SnoaL-like" evidence="1">
    <location>
        <begin position="7"/>
        <end position="100"/>
    </location>
</feature>
<dbReference type="EMBL" id="RQZG01000001">
    <property type="protein sequence ID" value="RRD07162.1"/>
    <property type="molecule type" value="Genomic_DNA"/>
</dbReference>
<dbReference type="RefSeq" id="WP_124842014.1">
    <property type="nucleotide sequence ID" value="NZ_JAUNKP010000001.1"/>
</dbReference>
<dbReference type="SUPFAM" id="SSF54427">
    <property type="entry name" value="NTF2-like"/>
    <property type="match status" value="1"/>
</dbReference>
<dbReference type="OrthoDB" id="3257148at2"/>
<organism evidence="2 3">
    <name type="scientific">Arachnia propionica</name>
    <dbReference type="NCBI Taxonomy" id="1750"/>
    <lineage>
        <taxon>Bacteria</taxon>
        <taxon>Bacillati</taxon>
        <taxon>Actinomycetota</taxon>
        <taxon>Actinomycetes</taxon>
        <taxon>Propionibacteriales</taxon>
        <taxon>Propionibacteriaceae</taxon>
        <taxon>Arachnia</taxon>
    </lineage>
</organism>
<reference evidence="2 3" key="1">
    <citation type="submission" date="2018-11" db="EMBL/GenBank/DDBJ databases">
        <title>Genomes From Bacteria Associated with the Canine Oral Cavity: a Test Case for Automated Genome-Based Taxonomic Assignment.</title>
        <authorList>
            <person name="Coil D.A."/>
            <person name="Jospin G."/>
            <person name="Darling A.E."/>
            <person name="Wallis C."/>
            <person name="Davis I.J."/>
            <person name="Harris S."/>
            <person name="Eisen J.A."/>
            <person name="Holcombe L.J."/>
            <person name="O'Flynn C."/>
        </authorList>
    </citation>
    <scope>NUCLEOTIDE SEQUENCE [LARGE SCALE GENOMIC DNA]</scope>
    <source>
        <strain evidence="2 3">OH887_COT-365</strain>
    </source>
</reference>
<dbReference type="Gene3D" id="3.10.450.50">
    <property type="match status" value="1"/>
</dbReference>
<name>A0A3P1TCH7_9ACTN</name>
<dbReference type="Proteomes" id="UP000280819">
    <property type="component" value="Unassembled WGS sequence"/>
</dbReference>
<accession>A0A3P1TCH7</accession>
<comment type="caution">
    <text evidence="2">The sequence shown here is derived from an EMBL/GenBank/DDBJ whole genome shotgun (WGS) entry which is preliminary data.</text>
</comment>
<protein>
    <submittedName>
        <fullName evidence="2">Nuclear transport factor 2 family protein</fullName>
    </submittedName>
</protein>
<proteinExistence type="predicted"/>